<sequence length="70" mass="8002">MNADINMIYKRTPHPVMVNGDAIHALALWLKSNGSRQIRTPDPRQVMSERYPAGLLSEDELQVLCELIQR</sequence>
<dbReference type="OrthoDB" id="7025092at2"/>
<keyword evidence="2" id="KW-1185">Reference proteome</keyword>
<reference evidence="1 2" key="1">
    <citation type="submission" date="2019-11" db="EMBL/GenBank/DDBJ databases">
        <title>Pseudomonas karstica sp. nov. and Pseudomonas spelaei sp. nov. from karst caves.</title>
        <authorList>
            <person name="Zeman M."/>
        </authorList>
    </citation>
    <scope>NUCLEOTIDE SEQUENCE [LARGE SCALE GENOMIC DNA]</scope>
    <source>
        <strain evidence="1 2">CCM 7893</strain>
    </source>
</reference>
<comment type="caution">
    <text evidence="1">The sequence shown here is derived from an EMBL/GenBank/DDBJ whole genome shotgun (WGS) entry which is preliminary data.</text>
</comment>
<dbReference type="EMBL" id="WNNK01000034">
    <property type="protein sequence ID" value="MUF07918.1"/>
    <property type="molecule type" value="Genomic_DNA"/>
</dbReference>
<protein>
    <submittedName>
        <fullName evidence="1">Uncharacterized protein</fullName>
    </submittedName>
</protein>
<dbReference type="Proteomes" id="UP000438196">
    <property type="component" value="Unassembled WGS sequence"/>
</dbReference>
<evidence type="ECO:0000313" key="1">
    <source>
        <dbReference type="EMBL" id="MUF07918.1"/>
    </source>
</evidence>
<name>A0A6I3WDR0_9PSED</name>
<dbReference type="AlphaFoldDB" id="A0A6I3WDR0"/>
<dbReference type="RefSeq" id="WP_155586041.1">
    <property type="nucleotide sequence ID" value="NZ_JBHSTH010000040.1"/>
</dbReference>
<organism evidence="1 2">
    <name type="scientific">Pseudomonas spelaei</name>
    <dbReference type="NCBI Taxonomy" id="1055469"/>
    <lineage>
        <taxon>Bacteria</taxon>
        <taxon>Pseudomonadati</taxon>
        <taxon>Pseudomonadota</taxon>
        <taxon>Gammaproteobacteria</taxon>
        <taxon>Pseudomonadales</taxon>
        <taxon>Pseudomonadaceae</taxon>
        <taxon>Pseudomonas</taxon>
    </lineage>
</organism>
<gene>
    <name evidence="1" type="ORF">GNF76_26590</name>
</gene>
<evidence type="ECO:0000313" key="2">
    <source>
        <dbReference type="Proteomes" id="UP000438196"/>
    </source>
</evidence>
<proteinExistence type="predicted"/>
<accession>A0A6I3WDR0</accession>